<sequence length="27" mass="2893">PIAVLLSMEEKCCAKPHFHAGDAAEKP</sequence>
<dbReference type="Proteomes" id="UP000029453">
    <property type="component" value="Unassembled WGS sequence"/>
</dbReference>
<proteinExistence type="predicted"/>
<comment type="caution">
    <text evidence="1">The sequence shown here is derived from an EMBL/GenBank/DDBJ whole genome shotgun (WGS) entry which is preliminary data.</text>
</comment>
<feature type="non-terminal residue" evidence="1">
    <location>
        <position position="1"/>
    </location>
</feature>
<keyword evidence="2" id="KW-1185">Reference proteome</keyword>
<evidence type="ECO:0000313" key="2">
    <source>
        <dbReference type="Proteomes" id="UP000029453"/>
    </source>
</evidence>
<dbReference type="EMBL" id="BALG01000258">
    <property type="protein sequence ID" value="GAC43857.1"/>
    <property type="molecule type" value="Genomic_DNA"/>
</dbReference>
<gene>
    <name evidence="1" type="ORF">PPOP_3257</name>
</gene>
<evidence type="ECO:0000313" key="1">
    <source>
        <dbReference type="EMBL" id="GAC43857.1"/>
    </source>
</evidence>
<protein>
    <submittedName>
        <fullName evidence="1">Uncharacterized protein</fullName>
    </submittedName>
</protein>
<name>M9LCJ9_PAEPP</name>
<accession>M9LCJ9</accession>
<reference evidence="1 2" key="1">
    <citation type="submission" date="2012-10" db="EMBL/GenBank/DDBJ databases">
        <title>Draft Genome Sequence of Paenibacillus popilliae ATCC 14706T.</title>
        <authorList>
            <person name="Iiyama K."/>
            <person name="Mori K."/>
            <person name="Mon H."/>
            <person name="Chieda Y."/>
            <person name="Lee J.M."/>
            <person name="Kusakabe T."/>
            <person name="Tashiro K."/>
            <person name="Asano S."/>
            <person name="Yasunaga-Aoki C."/>
            <person name="Shimizu S."/>
        </authorList>
    </citation>
    <scope>NUCLEOTIDE SEQUENCE [LARGE SCALE GENOMIC DNA]</scope>
    <source>
        <strain evidence="1 2">ATCC 14706</strain>
    </source>
</reference>
<organism evidence="1 2">
    <name type="scientific">Paenibacillus popilliae ATCC 14706</name>
    <dbReference type="NCBI Taxonomy" id="1212764"/>
    <lineage>
        <taxon>Bacteria</taxon>
        <taxon>Bacillati</taxon>
        <taxon>Bacillota</taxon>
        <taxon>Bacilli</taxon>
        <taxon>Bacillales</taxon>
        <taxon>Paenibacillaceae</taxon>
        <taxon>Paenibacillus</taxon>
    </lineage>
</organism>
<dbReference type="AlphaFoldDB" id="M9LCJ9"/>